<dbReference type="EMBL" id="UAUI01000011">
    <property type="protein sequence ID" value="SPZ39504.1"/>
    <property type="molecule type" value="Genomic_DNA"/>
</dbReference>
<comment type="subcellular location">
    <subcellularLocation>
        <location evidence="1">Membrane</location>
        <topology evidence="1">Multi-pass membrane protein</topology>
    </subcellularLocation>
</comment>
<evidence type="ECO:0000313" key="8">
    <source>
        <dbReference type="Proteomes" id="UP000251211"/>
    </source>
</evidence>
<gene>
    <name evidence="7" type="primary">ecfT</name>
    <name evidence="7" type="ORF">NCTC13229_02983</name>
</gene>
<sequence>MSGTMLYSPGVSQLHRADPRAKMLVVLGVMMCALTTTRIDVLLLILAVVVAGLHLLGNIGLTSYWKVLTAVVPLIALLVLLQSIIQSGPALATIAGIELSRNGFLLGLGIGIRLIALGICFYGFSVVTSPTDISLALHRAGIPYKYAYLTSFAFRFLPLMQDEARTLLTAMAVRGSSDTAAKNPVVRVRALVRMLFPMLVGALRRSGDTALSMELRGYSQGGPRTFIRTLRFTRSDYALVAGAVLLGVTTVLLRLYHLG</sequence>
<evidence type="ECO:0000256" key="2">
    <source>
        <dbReference type="ARBA" id="ARBA00022475"/>
    </source>
</evidence>
<evidence type="ECO:0000256" key="4">
    <source>
        <dbReference type="ARBA" id="ARBA00022989"/>
    </source>
</evidence>
<feature type="transmembrane region" description="Helical" evidence="6">
    <location>
        <begin position="63"/>
        <end position="81"/>
    </location>
</feature>
<accession>A0AB38FD89</accession>
<dbReference type="InterPro" id="IPR051611">
    <property type="entry name" value="ECF_transporter_component"/>
</dbReference>
<protein>
    <submittedName>
        <fullName evidence="7">Energy-coupling factor transporter transmembrane protein EcfT</fullName>
    </submittedName>
</protein>
<evidence type="ECO:0000256" key="1">
    <source>
        <dbReference type="ARBA" id="ARBA00004141"/>
    </source>
</evidence>
<dbReference type="Proteomes" id="UP000251211">
    <property type="component" value="Unassembled WGS sequence"/>
</dbReference>
<keyword evidence="2" id="KW-1003">Cell membrane</keyword>
<name>A0AB38FD89_RHOWR</name>
<evidence type="ECO:0000256" key="5">
    <source>
        <dbReference type="ARBA" id="ARBA00023136"/>
    </source>
</evidence>
<keyword evidence="4 6" id="KW-1133">Transmembrane helix</keyword>
<evidence type="ECO:0000256" key="6">
    <source>
        <dbReference type="SAM" id="Phobius"/>
    </source>
</evidence>
<evidence type="ECO:0000256" key="3">
    <source>
        <dbReference type="ARBA" id="ARBA00022692"/>
    </source>
</evidence>
<dbReference type="AlphaFoldDB" id="A0AB38FD89"/>
<dbReference type="PANTHER" id="PTHR34857:SF2">
    <property type="entry name" value="SLL0384 PROTEIN"/>
    <property type="match status" value="1"/>
</dbReference>
<dbReference type="CDD" id="cd16914">
    <property type="entry name" value="EcfT"/>
    <property type="match status" value="1"/>
</dbReference>
<keyword evidence="3 6" id="KW-0812">Transmembrane</keyword>
<keyword evidence="5 6" id="KW-0472">Membrane</keyword>
<feature type="transmembrane region" description="Helical" evidence="6">
    <location>
        <begin position="24"/>
        <end position="57"/>
    </location>
</feature>
<comment type="caution">
    <text evidence="7">The sequence shown here is derived from an EMBL/GenBank/DDBJ whole genome shotgun (WGS) entry which is preliminary data.</text>
</comment>
<dbReference type="InterPro" id="IPR003339">
    <property type="entry name" value="ABC/ECF_trnsptr_transmembrane"/>
</dbReference>
<organism evidence="7 8">
    <name type="scientific">Rhodococcus wratislaviensis</name>
    <name type="common">Tsukamurella wratislaviensis</name>
    <dbReference type="NCBI Taxonomy" id="44752"/>
    <lineage>
        <taxon>Bacteria</taxon>
        <taxon>Bacillati</taxon>
        <taxon>Actinomycetota</taxon>
        <taxon>Actinomycetes</taxon>
        <taxon>Mycobacteriales</taxon>
        <taxon>Nocardiaceae</taxon>
        <taxon>Rhodococcus</taxon>
    </lineage>
</organism>
<evidence type="ECO:0000313" key="7">
    <source>
        <dbReference type="EMBL" id="SPZ39504.1"/>
    </source>
</evidence>
<dbReference type="PANTHER" id="PTHR34857">
    <property type="entry name" value="SLL0384 PROTEIN"/>
    <property type="match status" value="1"/>
</dbReference>
<proteinExistence type="predicted"/>
<feature type="transmembrane region" description="Helical" evidence="6">
    <location>
        <begin position="237"/>
        <end position="256"/>
    </location>
</feature>
<feature type="transmembrane region" description="Helical" evidence="6">
    <location>
        <begin position="102"/>
        <end position="124"/>
    </location>
</feature>
<reference evidence="7 8" key="1">
    <citation type="submission" date="2018-06" db="EMBL/GenBank/DDBJ databases">
        <authorList>
            <consortium name="Pathogen Informatics"/>
            <person name="Doyle S."/>
        </authorList>
    </citation>
    <scope>NUCLEOTIDE SEQUENCE [LARGE SCALE GENOMIC DNA]</scope>
    <source>
        <strain evidence="7 8">NCTC13229</strain>
    </source>
</reference>
<dbReference type="GO" id="GO:0005886">
    <property type="term" value="C:plasma membrane"/>
    <property type="evidence" value="ECO:0007669"/>
    <property type="project" value="UniProtKB-ARBA"/>
</dbReference>
<dbReference type="Pfam" id="PF02361">
    <property type="entry name" value="CbiQ"/>
    <property type="match status" value="1"/>
</dbReference>
<dbReference type="RefSeq" id="WP_112299932.1">
    <property type="nucleotide sequence ID" value="NZ_QTTP01000001.1"/>
</dbReference>